<dbReference type="InterPro" id="IPR000157">
    <property type="entry name" value="TIR_dom"/>
</dbReference>
<name>A0A8C4PZ92_EPTBU</name>
<sequence>VYCLKILHDSLTADCSKLRLSSVPEGLPKGLQRLDLSHNLLQEIPAGSFRGYGGLHVLLLTSNKIKYLHPKVFIDTPHLQELDVHDNKLSAIPDKVLQPLVHLHHLDISGNVYNSFYLGRGMRALTQLRYLEIGSPNAVTLQSQDFLNIAKAPLQELRLNSGGPLRNYSSGALASFHRLQRFVSNISLDSDPIFLFEILTDLANSTRLNSLNCNLMHIRHLKVIDLSDNLLIAEDVLAKNLIKNVYLSSITRFGLIRSTYHDKRAVVFRGVPGIKRYSPLQELIIDKIHHISFAHPMFFINFTLFPNVNYLKISGTRLNSLNCNLMHIRHLKVIDLSDNLLIAEGLWWKECHYTTVLPDTTHLILSNNKFSDLNRISKQLHLMPSIYHIDLSYNVIHDFSHCNWPSTLHSLNLSQNYAPLSGPICHSPDLHILDMSCTQLAIFDHSFLSHLPSIKELYLQGNIIKMISPKLTAPSLCNLNLENNSVSVVTKGSFGHLKNISSLKLGYNPYLCTCELYWFRTTFDKKVLVGWPERYQCNYPENLAGKTLDITGALIVGLGYYFDAVWFIRMGFLWIWAKRRGYKKLDSDQIFRYHAFISYSHNDSAWVNTCLLPTLESLEPELRICIHERDFTPGEWIVDNIIQCIEQSSKVILVLSHNFVNSEWCHYELYFAQHRTMSERQDSLVLLLLEPLPTSSVPNKFCKLRSLLGKKTYLAWPSEESKRSIFWRNLVALVKADLGSAMTKEV</sequence>
<keyword evidence="5 16" id="KW-0812">Transmembrane</keyword>
<evidence type="ECO:0000256" key="13">
    <source>
        <dbReference type="ARBA" id="ARBA00023198"/>
    </source>
</evidence>
<dbReference type="PROSITE" id="PS50104">
    <property type="entry name" value="TIR"/>
    <property type="match status" value="1"/>
</dbReference>
<dbReference type="GO" id="GO:0006954">
    <property type="term" value="P:inflammatory response"/>
    <property type="evidence" value="ECO:0007669"/>
    <property type="project" value="UniProtKB-UniRule"/>
</dbReference>
<evidence type="ECO:0000256" key="7">
    <source>
        <dbReference type="ARBA" id="ARBA00022737"/>
    </source>
</evidence>
<dbReference type="SMART" id="SM00082">
    <property type="entry name" value="LRRCT"/>
    <property type="match status" value="1"/>
</dbReference>
<evidence type="ECO:0000256" key="2">
    <source>
        <dbReference type="ARBA" id="ARBA00009634"/>
    </source>
</evidence>
<evidence type="ECO:0000313" key="18">
    <source>
        <dbReference type="Ensembl" id="ENSEBUP00000006590.1"/>
    </source>
</evidence>
<evidence type="ECO:0000256" key="1">
    <source>
        <dbReference type="ARBA" id="ARBA00004479"/>
    </source>
</evidence>
<keyword evidence="10 16" id="KW-0472">Membrane</keyword>
<dbReference type="InterPro" id="IPR001611">
    <property type="entry name" value="Leu-rich_rpt"/>
</dbReference>
<keyword evidence="9 16" id="KW-1133">Transmembrane helix</keyword>
<dbReference type="SMART" id="SM00255">
    <property type="entry name" value="TIR"/>
    <property type="match status" value="1"/>
</dbReference>
<comment type="similarity">
    <text evidence="2 14">Belongs to the Toll-like receptor family.</text>
</comment>
<dbReference type="FunFam" id="3.40.50.10140:FF:000001">
    <property type="entry name" value="Toll-like receptor 2"/>
    <property type="match status" value="1"/>
</dbReference>
<evidence type="ECO:0000256" key="9">
    <source>
        <dbReference type="ARBA" id="ARBA00022989"/>
    </source>
</evidence>
<dbReference type="InterPro" id="IPR017241">
    <property type="entry name" value="Toll-like_receptor"/>
</dbReference>
<accession>A0A8C4PZ92</accession>
<keyword evidence="3 14" id="KW-0399">Innate immunity</keyword>
<dbReference type="PANTHER" id="PTHR24365:SF539">
    <property type="entry name" value="TOLL-LIKE RECEPTOR 1"/>
    <property type="match status" value="1"/>
</dbReference>
<evidence type="ECO:0000256" key="4">
    <source>
        <dbReference type="ARBA" id="ARBA00022614"/>
    </source>
</evidence>
<dbReference type="GO" id="GO:0002224">
    <property type="term" value="P:toll-like receptor signaling pathway"/>
    <property type="evidence" value="ECO:0007669"/>
    <property type="project" value="InterPro"/>
</dbReference>
<evidence type="ECO:0000256" key="16">
    <source>
        <dbReference type="SAM" id="Phobius"/>
    </source>
</evidence>
<dbReference type="SUPFAM" id="SSF52200">
    <property type="entry name" value="Toll/Interleukin receptor TIR domain"/>
    <property type="match status" value="1"/>
</dbReference>
<keyword evidence="15" id="KW-1015">Disulfide bond</keyword>
<keyword evidence="12" id="KW-0325">Glycoprotein</keyword>
<evidence type="ECO:0000313" key="19">
    <source>
        <dbReference type="Proteomes" id="UP000694388"/>
    </source>
</evidence>
<dbReference type="Pfam" id="PF13855">
    <property type="entry name" value="LRR_8"/>
    <property type="match status" value="2"/>
</dbReference>
<feature type="transmembrane region" description="Helical" evidence="16">
    <location>
        <begin position="558"/>
        <end position="577"/>
    </location>
</feature>
<evidence type="ECO:0000256" key="6">
    <source>
        <dbReference type="ARBA" id="ARBA00022729"/>
    </source>
</evidence>
<comment type="subcellular location">
    <subcellularLocation>
        <location evidence="1">Membrane</location>
        <topology evidence="1">Single-pass type I membrane protein</topology>
    </subcellularLocation>
</comment>
<dbReference type="Gene3D" id="3.40.50.10140">
    <property type="entry name" value="Toll/interleukin-1 receptor homology (TIR) domain"/>
    <property type="match status" value="1"/>
</dbReference>
<dbReference type="PRINTS" id="PR01537">
    <property type="entry name" value="INTRLKN1R1F"/>
</dbReference>
<dbReference type="SUPFAM" id="SSF52058">
    <property type="entry name" value="L domain-like"/>
    <property type="match status" value="1"/>
</dbReference>
<evidence type="ECO:0000256" key="8">
    <source>
        <dbReference type="ARBA" id="ARBA00022859"/>
    </source>
</evidence>
<dbReference type="InterPro" id="IPR032675">
    <property type="entry name" value="LRR_dom_sf"/>
</dbReference>
<evidence type="ECO:0000256" key="10">
    <source>
        <dbReference type="ARBA" id="ARBA00023136"/>
    </source>
</evidence>
<evidence type="ECO:0000256" key="5">
    <source>
        <dbReference type="ARBA" id="ARBA00022692"/>
    </source>
</evidence>
<reference evidence="18" key="1">
    <citation type="submission" date="2025-08" db="UniProtKB">
        <authorList>
            <consortium name="Ensembl"/>
        </authorList>
    </citation>
    <scope>IDENTIFICATION</scope>
</reference>
<dbReference type="SMART" id="SM00369">
    <property type="entry name" value="LRR_TYP"/>
    <property type="match status" value="5"/>
</dbReference>
<keyword evidence="19" id="KW-1185">Reference proteome</keyword>
<dbReference type="Proteomes" id="UP000694388">
    <property type="component" value="Unplaced"/>
</dbReference>
<dbReference type="InterPro" id="IPR003591">
    <property type="entry name" value="Leu-rich_rpt_typical-subtyp"/>
</dbReference>
<dbReference type="Gene3D" id="3.80.10.10">
    <property type="entry name" value="Ribonuclease Inhibitor"/>
    <property type="match status" value="1"/>
</dbReference>
<dbReference type="GO" id="GO:0045087">
    <property type="term" value="P:innate immune response"/>
    <property type="evidence" value="ECO:0007669"/>
    <property type="project" value="UniProtKB-UniRule"/>
</dbReference>
<dbReference type="AlphaFoldDB" id="A0A8C4PZ92"/>
<dbReference type="Pfam" id="PF01582">
    <property type="entry name" value="TIR"/>
    <property type="match status" value="1"/>
</dbReference>
<dbReference type="GO" id="GO:0005886">
    <property type="term" value="C:plasma membrane"/>
    <property type="evidence" value="ECO:0007669"/>
    <property type="project" value="TreeGrafter"/>
</dbReference>
<reference evidence="18" key="2">
    <citation type="submission" date="2025-09" db="UniProtKB">
        <authorList>
            <consortium name="Ensembl"/>
        </authorList>
    </citation>
    <scope>IDENTIFICATION</scope>
</reference>
<dbReference type="PANTHER" id="PTHR24365">
    <property type="entry name" value="TOLL-LIKE RECEPTOR"/>
    <property type="match status" value="1"/>
</dbReference>
<keyword evidence="13 14" id="KW-0395">Inflammatory response</keyword>
<dbReference type="GO" id="GO:0004888">
    <property type="term" value="F:transmembrane signaling receptor activity"/>
    <property type="evidence" value="ECO:0007669"/>
    <property type="project" value="InterPro"/>
</dbReference>
<dbReference type="PROSITE" id="PS51450">
    <property type="entry name" value="LRR"/>
    <property type="match status" value="2"/>
</dbReference>
<feature type="domain" description="TIR" evidence="17">
    <location>
        <begin position="591"/>
        <end position="734"/>
    </location>
</feature>
<dbReference type="InterPro" id="IPR000483">
    <property type="entry name" value="Cys-rich_flank_reg_C"/>
</dbReference>
<dbReference type="Ensembl" id="ENSEBUT00000007048.1">
    <property type="protein sequence ID" value="ENSEBUP00000006590.1"/>
    <property type="gene ID" value="ENSEBUG00000004353.1"/>
</dbReference>
<keyword evidence="7" id="KW-0677">Repeat</keyword>
<evidence type="ECO:0000256" key="14">
    <source>
        <dbReference type="PIRNR" id="PIRNR037595"/>
    </source>
</evidence>
<evidence type="ECO:0000256" key="12">
    <source>
        <dbReference type="ARBA" id="ARBA00023180"/>
    </source>
</evidence>
<dbReference type="SUPFAM" id="SSF52075">
    <property type="entry name" value="Outer arm dynein light chain 1"/>
    <property type="match status" value="1"/>
</dbReference>
<dbReference type="PIRSF" id="PIRSF037595">
    <property type="entry name" value="Toll-like_receptor"/>
    <property type="match status" value="1"/>
</dbReference>
<protein>
    <submittedName>
        <fullName evidence="18">Toll-like receptor 18</fullName>
    </submittedName>
</protein>
<dbReference type="GeneTree" id="ENSGT00940000164422"/>
<dbReference type="InterPro" id="IPR035897">
    <property type="entry name" value="Toll_tir_struct_dom_sf"/>
</dbReference>
<feature type="disulfide bond" evidence="15">
    <location>
        <begin position="402"/>
        <end position="425"/>
    </location>
</feature>
<keyword evidence="4" id="KW-0433">Leucine-rich repeat</keyword>
<organism evidence="18 19">
    <name type="scientific">Eptatretus burgeri</name>
    <name type="common">Inshore hagfish</name>
    <dbReference type="NCBI Taxonomy" id="7764"/>
    <lineage>
        <taxon>Eukaryota</taxon>
        <taxon>Metazoa</taxon>
        <taxon>Chordata</taxon>
        <taxon>Craniata</taxon>
        <taxon>Vertebrata</taxon>
        <taxon>Cyclostomata</taxon>
        <taxon>Myxini</taxon>
        <taxon>Myxiniformes</taxon>
        <taxon>Myxinidae</taxon>
        <taxon>Eptatretinae</taxon>
        <taxon>Eptatretus</taxon>
    </lineage>
</organism>
<keyword evidence="6" id="KW-0732">Signal</keyword>
<dbReference type="OMA" id="SESGFWW"/>
<keyword evidence="8 14" id="KW-0391">Immunity</keyword>
<proteinExistence type="inferred from homology"/>
<evidence type="ECO:0000259" key="17">
    <source>
        <dbReference type="PROSITE" id="PS50104"/>
    </source>
</evidence>
<evidence type="ECO:0000256" key="11">
    <source>
        <dbReference type="ARBA" id="ARBA00023170"/>
    </source>
</evidence>
<evidence type="ECO:0000256" key="15">
    <source>
        <dbReference type="PIRSR" id="PIRSR037595-2"/>
    </source>
</evidence>
<keyword evidence="11 14" id="KW-0675">Receptor</keyword>
<evidence type="ECO:0000256" key="3">
    <source>
        <dbReference type="ARBA" id="ARBA00022588"/>
    </source>
</evidence>